<keyword evidence="5 6" id="KW-0472">Membrane</keyword>
<dbReference type="KEGG" id="pstu:UIB01_20285"/>
<reference evidence="8 9" key="1">
    <citation type="submission" date="2014-03" db="EMBL/GenBank/DDBJ databases">
        <title>Complete genome sequence of Pseudomonas stutzeri 19SMN4.</title>
        <authorList>
            <person name="Brunet-Galmes I."/>
            <person name="Nogales B."/>
            <person name="Busquets A."/>
            <person name="Pena A."/>
            <person name="Gomila M."/>
            <person name="Garcia-Valdes E."/>
            <person name="Lalucat J."/>
            <person name="Bennasar A."/>
            <person name="Bosch R."/>
        </authorList>
    </citation>
    <scope>NUCLEOTIDE SEQUENCE [LARGE SCALE GENOMIC DNA]</scope>
    <source>
        <strain evidence="8 9">19SMN4</strain>
    </source>
</reference>
<dbReference type="SUPFAM" id="SSF53448">
    <property type="entry name" value="Nucleotide-diphospho-sugar transferases"/>
    <property type="match status" value="1"/>
</dbReference>
<feature type="domain" description="Glycosyltransferase 2-like" evidence="7">
    <location>
        <begin position="5"/>
        <end position="117"/>
    </location>
</feature>
<evidence type="ECO:0000256" key="5">
    <source>
        <dbReference type="ARBA" id="ARBA00023136"/>
    </source>
</evidence>
<dbReference type="GO" id="GO:0005886">
    <property type="term" value="C:plasma membrane"/>
    <property type="evidence" value="ECO:0007669"/>
    <property type="project" value="UniProtKB-SubCell"/>
</dbReference>
<protein>
    <submittedName>
        <fullName evidence="8">Glycosyl transferase family 2</fullName>
    </submittedName>
</protein>
<keyword evidence="6" id="KW-1133">Transmembrane helix</keyword>
<feature type="transmembrane region" description="Helical" evidence="6">
    <location>
        <begin position="296"/>
        <end position="315"/>
    </location>
</feature>
<keyword evidence="3" id="KW-0328">Glycosyltransferase</keyword>
<accession>A0A023WWU9</accession>
<name>A0A023WWU9_STUST</name>
<evidence type="ECO:0000256" key="4">
    <source>
        <dbReference type="ARBA" id="ARBA00022679"/>
    </source>
</evidence>
<keyword evidence="4 8" id="KW-0808">Transferase</keyword>
<dbReference type="PANTHER" id="PTHR43646:SF2">
    <property type="entry name" value="GLYCOSYLTRANSFERASE 2-LIKE DOMAIN-CONTAINING PROTEIN"/>
    <property type="match status" value="1"/>
</dbReference>
<dbReference type="EMBL" id="CP007509">
    <property type="protein sequence ID" value="AHY44687.1"/>
    <property type="molecule type" value="Genomic_DNA"/>
</dbReference>
<dbReference type="AlphaFoldDB" id="A0A023WWU9"/>
<dbReference type="Pfam" id="PF00535">
    <property type="entry name" value="Glycos_transf_2"/>
    <property type="match status" value="1"/>
</dbReference>
<evidence type="ECO:0000313" key="9">
    <source>
        <dbReference type="Proteomes" id="UP000025238"/>
    </source>
</evidence>
<dbReference type="InterPro" id="IPR029044">
    <property type="entry name" value="Nucleotide-diphossugar_trans"/>
</dbReference>
<gene>
    <name evidence="8" type="ORF">UIB01_20285</name>
</gene>
<dbReference type="OrthoDB" id="9069044at2"/>
<evidence type="ECO:0000256" key="1">
    <source>
        <dbReference type="ARBA" id="ARBA00004236"/>
    </source>
</evidence>
<keyword evidence="2" id="KW-1003">Cell membrane</keyword>
<sequence length="321" mass="35470">MNGVSVVIPMFDEARHIIRTLQAARAAADAAGVACELIVVDNGSHDGGPALAEAAGARVLHHPGLHIGALRNRGAAAARYEGLAFLDADIEVPLDWLKQWISRNERGDADVLALACDTPAQAPWYACAWQRRSLPATAELRPNWLPSANLCLTREAFEATGGFDEQLRTGEDKDLGLRLHHLGARQLMLKSPTVLHWGYEGSWHEWFGKELWRQGSHWQLMNNQGHPRWRLLRFPLLALSNWLPTLLALSAALGGLLPLALISGSLSTVPALLLSLRQSARQRDLSLTLQLWILHWLRLHLAGGAFLLSLFNWTARRPARG</sequence>
<feature type="transmembrane region" description="Helical" evidence="6">
    <location>
        <begin position="256"/>
        <end position="276"/>
    </location>
</feature>
<evidence type="ECO:0000313" key="8">
    <source>
        <dbReference type="EMBL" id="AHY44687.1"/>
    </source>
</evidence>
<dbReference type="PATRIC" id="fig|316.97.peg.4056"/>
<comment type="subcellular location">
    <subcellularLocation>
        <location evidence="1">Cell membrane</location>
    </subcellularLocation>
</comment>
<evidence type="ECO:0000259" key="7">
    <source>
        <dbReference type="Pfam" id="PF00535"/>
    </source>
</evidence>
<dbReference type="Gene3D" id="3.90.550.10">
    <property type="entry name" value="Spore Coat Polysaccharide Biosynthesis Protein SpsA, Chain A"/>
    <property type="match status" value="1"/>
</dbReference>
<organism evidence="8 9">
    <name type="scientific">Stutzerimonas stutzeri</name>
    <name type="common">Pseudomonas stutzeri</name>
    <dbReference type="NCBI Taxonomy" id="316"/>
    <lineage>
        <taxon>Bacteria</taxon>
        <taxon>Pseudomonadati</taxon>
        <taxon>Pseudomonadota</taxon>
        <taxon>Gammaproteobacteria</taxon>
        <taxon>Pseudomonadales</taxon>
        <taxon>Pseudomonadaceae</taxon>
        <taxon>Stutzerimonas</taxon>
    </lineage>
</organism>
<evidence type="ECO:0000256" key="2">
    <source>
        <dbReference type="ARBA" id="ARBA00022475"/>
    </source>
</evidence>
<dbReference type="InterPro" id="IPR001173">
    <property type="entry name" value="Glyco_trans_2-like"/>
</dbReference>
<proteinExistence type="predicted"/>
<dbReference type="PANTHER" id="PTHR43646">
    <property type="entry name" value="GLYCOSYLTRANSFERASE"/>
    <property type="match status" value="1"/>
</dbReference>
<evidence type="ECO:0000256" key="6">
    <source>
        <dbReference type="SAM" id="Phobius"/>
    </source>
</evidence>
<evidence type="ECO:0000256" key="3">
    <source>
        <dbReference type="ARBA" id="ARBA00022676"/>
    </source>
</evidence>
<dbReference type="GO" id="GO:0016757">
    <property type="term" value="F:glycosyltransferase activity"/>
    <property type="evidence" value="ECO:0007669"/>
    <property type="project" value="UniProtKB-KW"/>
</dbReference>
<keyword evidence="6" id="KW-0812">Transmembrane</keyword>
<dbReference type="Proteomes" id="UP000025238">
    <property type="component" value="Chromosome"/>
</dbReference>